<name>A0A2Z6IEQ8_9BURK</name>
<keyword evidence="8" id="KW-1185">Reference proteome</keyword>
<evidence type="ECO:0000313" key="8">
    <source>
        <dbReference type="Proteomes" id="UP000271003"/>
    </source>
</evidence>
<dbReference type="GO" id="GO:0046677">
    <property type="term" value="P:response to antibiotic"/>
    <property type="evidence" value="ECO:0007669"/>
    <property type="project" value="TreeGrafter"/>
</dbReference>
<keyword evidence="3" id="KW-0175">Coiled coil</keyword>
<evidence type="ECO:0000259" key="5">
    <source>
        <dbReference type="Pfam" id="PF25917"/>
    </source>
</evidence>
<dbReference type="AlphaFoldDB" id="A0A2Z6IEQ8"/>
<dbReference type="Gene3D" id="2.40.420.20">
    <property type="match status" value="1"/>
</dbReference>
<evidence type="ECO:0000259" key="6">
    <source>
        <dbReference type="Pfam" id="PF25967"/>
    </source>
</evidence>
<comment type="similarity">
    <text evidence="2">Belongs to the membrane fusion protein (MFP) (TC 8.A.1) family.</text>
</comment>
<evidence type="ECO:0000256" key="3">
    <source>
        <dbReference type="SAM" id="Coils"/>
    </source>
</evidence>
<feature type="chain" id="PRO_5016432286" evidence="4">
    <location>
        <begin position="18"/>
        <end position="367"/>
    </location>
</feature>
<feature type="domain" description="Multidrug resistance protein MdtA-like barrel-sandwich hybrid" evidence="5">
    <location>
        <begin position="60"/>
        <end position="197"/>
    </location>
</feature>
<feature type="signal peptide" evidence="4">
    <location>
        <begin position="1"/>
        <end position="17"/>
    </location>
</feature>
<comment type="subcellular location">
    <subcellularLocation>
        <location evidence="1">Cell envelope</location>
    </subcellularLocation>
</comment>
<dbReference type="Gene3D" id="1.10.287.470">
    <property type="entry name" value="Helix hairpin bin"/>
    <property type="match status" value="1"/>
</dbReference>
<dbReference type="KEGG" id="sutt:SUTMEG_20880"/>
<evidence type="ECO:0000256" key="1">
    <source>
        <dbReference type="ARBA" id="ARBA00004196"/>
    </source>
</evidence>
<dbReference type="Gene3D" id="2.40.50.100">
    <property type="match status" value="1"/>
</dbReference>
<gene>
    <name evidence="7" type="ORF">SUTMEG_20880</name>
</gene>
<organism evidence="7 8">
    <name type="scientific">Sutterella megalosphaeroides</name>
    <dbReference type="NCBI Taxonomy" id="2494234"/>
    <lineage>
        <taxon>Bacteria</taxon>
        <taxon>Pseudomonadati</taxon>
        <taxon>Pseudomonadota</taxon>
        <taxon>Betaproteobacteria</taxon>
        <taxon>Burkholderiales</taxon>
        <taxon>Sutterellaceae</taxon>
        <taxon>Sutterella</taxon>
    </lineage>
</organism>
<dbReference type="EMBL" id="AP018786">
    <property type="protein sequence ID" value="BBF24197.1"/>
    <property type="molecule type" value="Genomic_DNA"/>
</dbReference>
<feature type="coiled-coil region" evidence="3">
    <location>
        <begin position="99"/>
        <end position="160"/>
    </location>
</feature>
<dbReference type="NCBIfam" id="TIGR01730">
    <property type="entry name" value="RND_mfp"/>
    <property type="match status" value="1"/>
</dbReference>
<protein>
    <submittedName>
        <fullName evidence="7">MexX family efflux pump subunit</fullName>
    </submittedName>
</protein>
<dbReference type="SUPFAM" id="SSF111369">
    <property type="entry name" value="HlyD-like secretion proteins"/>
    <property type="match status" value="1"/>
</dbReference>
<proteinExistence type="inferred from homology"/>
<dbReference type="RefSeq" id="WP_120177731.1">
    <property type="nucleotide sequence ID" value="NZ_AP018786.1"/>
</dbReference>
<accession>A0A2Z6IEQ8</accession>
<dbReference type="InterPro" id="IPR058625">
    <property type="entry name" value="MdtA-like_BSH"/>
</dbReference>
<reference evidence="7 8" key="1">
    <citation type="journal article" date="2018" name="Int. J. Syst. Evol. Microbiol.">
        <title>Mesosutterella multiformis gen. nov., sp. nov., a member of the family Sutterellaceae and Sutterella megalosphaeroides sp. nov., isolated from human faeces.</title>
        <authorList>
            <person name="Sakamoto M."/>
            <person name="Ikeyama N."/>
            <person name="Kunihiro T."/>
            <person name="Iino T."/>
            <person name="Yuki M."/>
            <person name="Ohkuma M."/>
        </authorList>
    </citation>
    <scope>NUCLEOTIDE SEQUENCE [LARGE SCALE GENOMIC DNA]</scope>
    <source>
        <strain evidence="7 8">6FBBBH3</strain>
    </source>
</reference>
<feature type="domain" description="Multidrug resistance protein MdtA-like C-terminal permuted SH3" evidence="6">
    <location>
        <begin position="284"/>
        <end position="343"/>
    </location>
</feature>
<dbReference type="OrthoDB" id="9783047at2"/>
<evidence type="ECO:0000313" key="7">
    <source>
        <dbReference type="EMBL" id="BBF24197.1"/>
    </source>
</evidence>
<keyword evidence="4" id="KW-0732">Signal</keyword>
<dbReference type="GO" id="GO:0005886">
    <property type="term" value="C:plasma membrane"/>
    <property type="evidence" value="ECO:0007669"/>
    <property type="project" value="TreeGrafter"/>
</dbReference>
<sequence length="367" mass="39396">MFSKILFALTSAGLLLAGCSKEAPAPAAPAPLPVETVVAESTDEPRWIEQLGQAESGQGVEVRAQVGGILKELHYREGEAVKAGDVLFTIDEAPYRARLNAAASARRKAEVDLSQAERELRRTAALFKSGAASAKERDDALSARDQAKSLLAEAEATEKDAAINLEWTKVRAPASGIAARSVLNPGALVAASTTLLTTITQLDRVRVSFAPSDRDLKGANVTLENRVVLLNADGTETPVALDYVAQEIDPALGTRLMRVRLPETSRVLPGEFVRVRLMVDTDRNVFRIPQKAVVQLPDGSYAVYVAENGKAVRRVVTVGLWSGSDWIVRTGLKTGDRVITNQLLKLQDGAAVRPSNAEGTETQARPE</sequence>
<evidence type="ECO:0000256" key="2">
    <source>
        <dbReference type="ARBA" id="ARBA00009477"/>
    </source>
</evidence>
<dbReference type="Pfam" id="PF25967">
    <property type="entry name" value="RND-MFP_C"/>
    <property type="match status" value="1"/>
</dbReference>
<evidence type="ECO:0000256" key="4">
    <source>
        <dbReference type="SAM" id="SignalP"/>
    </source>
</evidence>
<dbReference type="InterPro" id="IPR006143">
    <property type="entry name" value="RND_pump_MFP"/>
</dbReference>
<dbReference type="PANTHER" id="PTHR30158">
    <property type="entry name" value="ACRA/E-RELATED COMPONENT OF DRUG EFFLUX TRANSPORTER"/>
    <property type="match status" value="1"/>
</dbReference>
<dbReference type="GO" id="GO:0022857">
    <property type="term" value="F:transmembrane transporter activity"/>
    <property type="evidence" value="ECO:0007669"/>
    <property type="project" value="InterPro"/>
</dbReference>
<dbReference type="PROSITE" id="PS51257">
    <property type="entry name" value="PROKAR_LIPOPROTEIN"/>
    <property type="match status" value="1"/>
</dbReference>
<dbReference type="InterPro" id="IPR058627">
    <property type="entry name" value="MdtA-like_C"/>
</dbReference>
<dbReference type="Pfam" id="PF25917">
    <property type="entry name" value="BSH_RND"/>
    <property type="match status" value="1"/>
</dbReference>
<dbReference type="Proteomes" id="UP000271003">
    <property type="component" value="Chromosome"/>
</dbReference>
<dbReference type="Gene3D" id="2.40.30.170">
    <property type="match status" value="1"/>
</dbReference>